<feature type="domain" description="Large ribosomal subunit protein uL10-like insertion" evidence="2">
    <location>
        <begin position="53"/>
        <end position="121"/>
    </location>
</feature>
<proteinExistence type="inferred from homology"/>
<organism evidence="5">
    <name type="scientific">Gongylonema pulchrum</name>
    <dbReference type="NCBI Taxonomy" id="637853"/>
    <lineage>
        <taxon>Eukaryota</taxon>
        <taxon>Metazoa</taxon>
        <taxon>Ecdysozoa</taxon>
        <taxon>Nematoda</taxon>
        <taxon>Chromadorea</taxon>
        <taxon>Rhabditida</taxon>
        <taxon>Spirurina</taxon>
        <taxon>Spiruromorpha</taxon>
        <taxon>Spiruroidea</taxon>
        <taxon>Gongylonematidae</taxon>
        <taxon>Gongylonema</taxon>
    </lineage>
</organism>
<dbReference type="InterPro" id="IPR043141">
    <property type="entry name" value="Ribosomal_uL10-like_sf"/>
</dbReference>
<dbReference type="GO" id="GO:0000956">
    <property type="term" value="P:nuclear-transcribed mRNA catabolic process"/>
    <property type="evidence" value="ECO:0007669"/>
    <property type="project" value="TreeGrafter"/>
</dbReference>
<dbReference type="Gene3D" id="3.90.105.20">
    <property type="match status" value="1"/>
</dbReference>
<dbReference type="WBParaSite" id="GPUH_0001158201-mRNA-1">
    <property type="protein sequence ID" value="GPUH_0001158201-mRNA-1"/>
    <property type="gene ID" value="GPUH_0001158201"/>
</dbReference>
<dbReference type="GO" id="GO:0042273">
    <property type="term" value="P:ribosomal large subunit biogenesis"/>
    <property type="evidence" value="ECO:0007669"/>
    <property type="project" value="TreeGrafter"/>
</dbReference>
<dbReference type="PANTHER" id="PTHR45841">
    <property type="entry name" value="MRNA TURNOVER PROTEIN 4 MRTO4"/>
    <property type="match status" value="1"/>
</dbReference>
<evidence type="ECO:0000313" key="3">
    <source>
        <dbReference type="EMBL" id="VDN18952.1"/>
    </source>
</evidence>
<dbReference type="GO" id="GO:0005730">
    <property type="term" value="C:nucleolus"/>
    <property type="evidence" value="ECO:0007669"/>
    <property type="project" value="TreeGrafter"/>
</dbReference>
<dbReference type="InterPro" id="IPR051742">
    <property type="entry name" value="Ribosome_Assembly_uL10"/>
</dbReference>
<dbReference type="InterPro" id="IPR040637">
    <property type="entry name" value="Ribosomal_uL10-like_insert"/>
</dbReference>
<reference evidence="5" key="1">
    <citation type="submission" date="2016-06" db="UniProtKB">
        <authorList>
            <consortium name="WormBaseParasite"/>
        </authorList>
    </citation>
    <scope>IDENTIFICATION</scope>
</reference>
<name>A0A183DS77_9BILA</name>
<comment type="similarity">
    <text evidence="1">Belongs to the universal ribosomal protein uL10 family.</text>
</comment>
<dbReference type="Pfam" id="PF17777">
    <property type="entry name" value="RL10P_insert"/>
    <property type="match status" value="1"/>
</dbReference>
<dbReference type="InterPro" id="IPR043164">
    <property type="entry name" value="Ribosomal_uL10-like_insert_sf"/>
</dbReference>
<evidence type="ECO:0000313" key="5">
    <source>
        <dbReference type="WBParaSite" id="GPUH_0001158201-mRNA-1"/>
    </source>
</evidence>
<dbReference type="EMBL" id="UYRT01078641">
    <property type="protein sequence ID" value="VDN18952.1"/>
    <property type="molecule type" value="Genomic_DNA"/>
</dbReference>
<evidence type="ECO:0000313" key="4">
    <source>
        <dbReference type="Proteomes" id="UP000271098"/>
    </source>
</evidence>
<keyword evidence="4" id="KW-1185">Reference proteome</keyword>
<accession>A0A183DS77</accession>
<dbReference type="Gene3D" id="3.30.70.1730">
    <property type="match status" value="1"/>
</dbReference>
<evidence type="ECO:0000256" key="1">
    <source>
        <dbReference type="ARBA" id="ARBA00008889"/>
    </source>
</evidence>
<dbReference type="GO" id="GO:0030687">
    <property type="term" value="C:preribosome, large subunit precursor"/>
    <property type="evidence" value="ECO:0007669"/>
    <property type="project" value="TreeGrafter"/>
</dbReference>
<dbReference type="Proteomes" id="UP000271098">
    <property type="component" value="Unassembled WGS sequence"/>
</dbReference>
<protein>
    <submittedName>
        <fullName evidence="5">RL10P_insert domain-containing protein</fullName>
    </submittedName>
</protein>
<dbReference type="GO" id="GO:0006364">
    <property type="term" value="P:rRNA processing"/>
    <property type="evidence" value="ECO:0007669"/>
    <property type="project" value="TreeGrafter"/>
</dbReference>
<dbReference type="GO" id="GO:0003723">
    <property type="term" value="F:RNA binding"/>
    <property type="evidence" value="ECO:0007669"/>
    <property type="project" value="TreeGrafter"/>
</dbReference>
<dbReference type="PANTHER" id="PTHR45841:SF1">
    <property type="entry name" value="MRNA TURNOVER PROTEIN 4 HOMOLOG"/>
    <property type="match status" value="1"/>
</dbReference>
<dbReference type="OrthoDB" id="10262308at2759"/>
<evidence type="ECO:0000259" key="2">
    <source>
        <dbReference type="Pfam" id="PF17777"/>
    </source>
</evidence>
<dbReference type="FunFam" id="3.90.105.20:FF:000003">
    <property type="entry name" value="Ribosome assembly factor mrt4"/>
    <property type="match status" value="1"/>
</dbReference>
<reference evidence="3 4" key="2">
    <citation type="submission" date="2018-11" db="EMBL/GenBank/DDBJ databases">
        <authorList>
            <consortium name="Pathogen Informatics"/>
        </authorList>
    </citation>
    <scope>NUCLEOTIDE SEQUENCE [LARGE SCALE GENOMIC DNA]</scope>
</reference>
<gene>
    <name evidence="3" type="ORF">GPUH_LOCUS11568</name>
</gene>
<dbReference type="AlphaFoldDB" id="A0A183DS77"/>
<sequence length="146" mass="16326">MAIALGRDPATEQAPGLSKMSGMLKGECGLMFTNEKRKAVITYFKELHIQDYARCGQTATSTVELSEGPLPQFPFSVEPQLRKLGLPTKLDKGMVTLVADYVVCKQGDKLTAEQSRLLKFFDYKTSTFHVKLSAHWSKQKGFSYIK</sequence>